<proteinExistence type="inferred from homology"/>
<dbReference type="GO" id="GO:0000027">
    <property type="term" value="P:ribosomal large subunit assembly"/>
    <property type="evidence" value="ECO:0007669"/>
    <property type="project" value="InterPro"/>
</dbReference>
<dbReference type="SMART" id="SM00879">
    <property type="entry name" value="Brix"/>
    <property type="match status" value="1"/>
</dbReference>
<dbReference type="PANTHER" id="PTHR12728">
    <property type="entry name" value="BRIX DOMAIN CONTAINING PROTEIN"/>
    <property type="match status" value="1"/>
</dbReference>
<organism evidence="9 10">
    <name type="scientific">Caenorhabditis angaria</name>
    <dbReference type="NCBI Taxonomy" id="860376"/>
    <lineage>
        <taxon>Eukaryota</taxon>
        <taxon>Metazoa</taxon>
        <taxon>Ecdysozoa</taxon>
        <taxon>Nematoda</taxon>
        <taxon>Chromadorea</taxon>
        <taxon>Rhabditida</taxon>
        <taxon>Rhabditina</taxon>
        <taxon>Rhabditomorpha</taxon>
        <taxon>Rhabditoidea</taxon>
        <taxon>Rhabditidae</taxon>
        <taxon>Peloderinae</taxon>
        <taxon>Caenorhabditis</taxon>
    </lineage>
</organism>
<dbReference type="InterPro" id="IPR007109">
    <property type="entry name" value="Brix"/>
</dbReference>
<dbReference type="Pfam" id="PF04427">
    <property type="entry name" value="Brix"/>
    <property type="match status" value="1"/>
</dbReference>
<comment type="caution">
    <text evidence="9">The sequence shown here is derived from an EMBL/GenBank/DDBJ whole genome shotgun (WGS) entry which is preliminary data.</text>
</comment>
<protein>
    <recommendedName>
        <fullName evidence="3 6">Ribosome production factor 2 homolog</fullName>
    </recommendedName>
    <alternativeName>
        <fullName evidence="5 6">Ribosome biogenesis protein RPF2 homolog</fullName>
    </alternativeName>
</protein>
<evidence type="ECO:0000256" key="1">
    <source>
        <dbReference type="ARBA" id="ARBA00004604"/>
    </source>
</evidence>
<dbReference type="Proteomes" id="UP001152747">
    <property type="component" value="Unassembled WGS sequence"/>
</dbReference>
<keyword evidence="4 6" id="KW-0539">Nucleus</keyword>
<dbReference type="GO" id="GO:0000463">
    <property type="term" value="P:maturation of LSU-rRNA from tricistronic rRNA transcript (SSU-rRNA, 5.8S rRNA, LSU-rRNA)"/>
    <property type="evidence" value="ECO:0007669"/>
    <property type="project" value="TreeGrafter"/>
</dbReference>
<dbReference type="GO" id="GO:0005730">
    <property type="term" value="C:nucleolus"/>
    <property type="evidence" value="ECO:0007669"/>
    <property type="project" value="UniProtKB-SubCell"/>
</dbReference>
<dbReference type="InterPro" id="IPR039770">
    <property type="entry name" value="Rpf2"/>
</dbReference>
<evidence type="ECO:0000259" key="8">
    <source>
        <dbReference type="PROSITE" id="PS50833"/>
    </source>
</evidence>
<evidence type="ECO:0000256" key="7">
    <source>
        <dbReference type="SAM" id="MobiDB-lite"/>
    </source>
</evidence>
<accession>A0A9P1IL95</accession>
<sequence length="309" mass="34941">MVKSKATSKRVEKVKTKKGKRVLEDRASKTVENDKKALFCRGAKTNEILNSAMADLYDLKKPLTVKMDKHNQYHLFEDETPVVRAGSKFDSSLFVLASNSKKRPNSMTFGRTYDAQLLDMVEMKIVAYQSSSNFEAPKQTLASKPCVILEGAAFESDPDMKRVGNLMIDWFRGPNVDRIRLEGLETVIVFTAVDETHLAMRVYRPLLKKSATATPRVELAEMGPSLTFEVLRKKLADEMLFKLACKKPKALLKKRRKNLSEDVFGNQLARVHVGKQRTDDIQVRKVKALKKTPLVEAPPAENPIEIDED</sequence>
<keyword evidence="10" id="KW-1185">Reference proteome</keyword>
<comment type="similarity">
    <text evidence="2 6">Belongs to the RPF2 family.</text>
</comment>
<evidence type="ECO:0000256" key="6">
    <source>
        <dbReference type="RuleBase" id="RU367086"/>
    </source>
</evidence>
<evidence type="ECO:0000256" key="5">
    <source>
        <dbReference type="ARBA" id="ARBA00030889"/>
    </source>
</evidence>
<comment type="subcellular location">
    <subcellularLocation>
        <location evidence="1 6">Nucleus</location>
        <location evidence="1 6">Nucleolus</location>
    </subcellularLocation>
</comment>
<reference evidence="9" key="1">
    <citation type="submission" date="2022-11" db="EMBL/GenBank/DDBJ databases">
        <authorList>
            <person name="Kikuchi T."/>
        </authorList>
    </citation>
    <scope>NUCLEOTIDE SEQUENCE</scope>
    <source>
        <strain evidence="9">PS1010</strain>
    </source>
</reference>
<dbReference type="PANTHER" id="PTHR12728:SF0">
    <property type="entry name" value="RIBOSOME PRODUCTION FACTOR 2 HOMOLOG"/>
    <property type="match status" value="1"/>
</dbReference>
<evidence type="ECO:0000256" key="2">
    <source>
        <dbReference type="ARBA" id="ARBA00010782"/>
    </source>
</evidence>
<gene>
    <name evidence="9" type="ORF">CAMP_LOCUS9595</name>
</gene>
<feature type="region of interest" description="Disordered" evidence="7">
    <location>
        <begin position="1"/>
        <end position="20"/>
    </location>
</feature>
<feature type="domain" description="Brix" evidence="8">
    <location>
        <begin position="35"/>
        <end position="239"/>
    </location>
</feature>
<dbReference type="AlphaFoldDB" id="A0A9P1IL95"/>
<evidence type="ECO:0000256" key="4">
    <source>
        <dbReference type="ARBA" id="ARBA00023242"/>
    </source>
</evidence>
<dbReference type="EMBL" id="CANHGI010000004">
    <property type="protein sequence ID" value="CAI5446958.1"/>
    <property type="molecule type" value="Genomic_DNA"/>
</dbReference>
<dbReference type="PROSITE" id="PS50833">
    <property type="entry name" value="BRIX"/>
    <property type="match status" value="1"/>
</dbReference>
<dbReference type="GO" id="GO:0019843">
    <property type="term" value="F:rRNA binding"/>
    <property type="evidence" value="ECO:0007669"/>
    <property type="project" value="UniProtKB-UniRule"/>
</dbReference>
<evidence type="ECO:0000313" key="10">
    <source>
        <dbReference type="Proteomes" id="UP001152747"/>
    </source>
</evidence>
<name>A0A9P1IL95_9PELO</name>
<dbReference type="OrthoDB" id="407658at2759"/>
<evidence type="ECO:0000256" key="3">
    <source>
        <dbReference type="ARBA" id="ARBA00020387"/>
    </source>
</evidence>
<evidence type="ECO:0000313" key="9">
    <source>
        <dbReference type="EMBL" id="CAI5446958.1"/>
    </source>
</evidence>